<keyword evidence="2" id="KW-0349">Heme</keyword>
<sequence>MASSAPAEKPPPPRDADREALLAERARALFREIRCVECGTGQTIEFSDAPTAKELRKLVRGMLQAGRSAEDVRDYVAQQYGERVLFRGVDARAAEVGVTVLIGGAAVALGMASLMSRRAGGMSRRGRYRKMINELTRYGLGDKWQWTPRERRGLEQLLR</sequence>
<dbReference type="InterPro" id="IPR005616">
    <property type="entry name" value="CcmH/CycL/Ccl2/NrfF_N"/>
</dbReference>
<protein>
    <recommendedName>
        <fullName evidence="6">CcmH/CycL/Ccl2/NrfF N-terminal domain-containing protein</fullName>
    </recommendedName>
</protein>
<evidence type="ECO:0000256" key="2">
    <source>
        <dbReference type="ARBA" id="ARBA00022617"/>
    </source>
</evidence>
<feature type="domain" description="CcmH/CycL/Ccl2/NrfF N-terminal" evidence="6">
    <location>
        <begin position="20"/>
        <end position="88"/>
    </location>
</feature>
<evidence type="ECO:0000256" key="1">
    <source>
        <dbReference type="ARBA" id="ARBA00010342"/>
    </source>
</evidence>
<dbReference type="AlphaFoldDB" id="A0AAV9IXH6"/>
<evidence type="ECO:0000313" key="8">
    <source>
        <dbReference type="Proteomes" id="UP001301350"/>
    </source>
</evidence>
<evidence type="ECO:0000256" key="4">
    <source>
        <dbReference type="ARBA" id="ARBA00023004"/>
    </source>
</evidence>
<keyword evidence="8" id="KW-1185">Reference proteome</keyword>
<dbReference type="GO" id="GO:0046872">
    <property type="term" value="F:metal ion binding"/>
    <property type="evidence" value="ECO:0007669"/>
    <property type="project" value="UniProtKB-KW"/>
</dbReference>
<dbReference type="Gene3D" id="1.10.8.640">
    <property type="entry name" value="Cytochrome C biogenesis protein"/>
    <property type="match status" value="1"/>
</dbReference>
<keyword evidence="5" id="KW-0812">Transmembrane</keyword>
<evidence type="ECO:0000259" key="6">
    <source>
        <dbReference type="Pfam" id="PF03918"/>
    </source>
</evidence>
<name>A0AAV9IXH6_CYACA</name>
<keyword evidence="5" id="KW-1133">Transmembrane helix</keyword>
<dbReference type="PANTHER" id="PTHR47601:SF1">
    <property type="entry name" value="CYTOCHROME C-TYPE BIOGENESIS CCMH-LIKE MITOCHONDRIAL PROTEIN"/>
    <property type="match status" value="1"/>
</dbReference>
<comment type="similarity">
    <text evidence="1">Belongs to the CcmH/CycL/Ccl2/NrfF family.</text>
</comment>
<reference evidence="7 8" key="1">
    <citation type="submission" date="2022-07" db="EMBL/GenBank/DDBJ databases">
        <title>Genome-wide signatures of adaptation to extreme environments.</title>
        <authorList>
            <person name="Cho C.H."/>
            <person name="Yoon H.S."/>
        </authorList>
    </citation>
    <scope>NUCLEOTIDE SEQUENCE [LARGE SCALE GENOMIC DNA]</scope>
    <source>
        <strain evidence="7 8">DBV 063 E5</strain>
    </source>
</reference>
<dbReference type="Proteomes" id="UP001301350">
    <property type="component" value="Unassembled WGS sequence"/>
</dbReference>
<evidence type="ECO:0000313" key="7">
    <source>
        <dbReference type="EMBL" id="KAK4536798.1"/>
    </source>
</evidence>
<dbReference type="Pfam" id="PF03918">
    <property type="entry name" value="CcmH"/>
    <property type="match status" value="1"/>
</dbReference>
<keyword evidence="5" id="KW-0472">Membrane</keyword>
<dbReference type="InterPro" id="IPR038297">
    <property type="entry name" value="CcmH/CycL/NrfF/Ccl2_sf"/>
</dbReference>
<dbReference type="PANTHER" id="PTHR47601">
    <property type="match status" value="1"/>
</dbReference>
<feature type="transmembrane region" description="Helical" evidence="5">
    <location>
        <begin position="96"/>
        <end position="115"/>
    </location>
</feature>
<evidence type="ECO:0000256" key="5">
    <source>
        <dbReference type="SAM" id="Phobius"/>
    </source>
</evidence>
<proteinExistence type="inferred from homology"/>
<keyword evidence="4" id="KW-0408">Iron</keyword>
<evidence type="ECO:0000256" key="3">
    <source>
        <dbReference type="ARBA" id="ARBA00022723"/>
    </source>
</evidence>
<dbReference type="CDD" id="cd16378">
    <property type="entry name" value="CcmH_N"/>
    <property type="match status" value="1"/>
</dbReference>
<keyword evidence="3" id="KW-0479">Metal-binding</keyword>
<accession>A0AAV9IXH6</accession>
<comment type="caution">
    <text evidence="7">The sequence shown here is derived from an EMBL/GenBank/DDBJ whole genome shotgun (WGS) entry which is preliminary data.</text>
</comment>
<gene>
    <name evidence="7" type="ORF">CDCA_CDCA09G2823</name>
</gene>
<organism evidence="7 8">
    <name type="scientific">Cyanidium caldarium</name>
    <name type="common">Red alga</name>
    <dbReference type="NCBI Taxonomy" id="2771"/>
    <lineage>
        <taxon>Eukaryota</taxon>
        <taxon>Rhodophyta</taxon>
        <taxon>Bangiophyceae</taxon>
        <taxon>Cyanidiales</taxon>
        <taxon>Cyanidiaceae</taxon>
        <taxon>Cyanidium</taxon>
    </lineage>
</organism>
<dbReference type="EMBL" id="JANCYW010000009">
    <property type="protein sequence ID" value="KAK4536798.1"/>
    <property type="molecule type" value="Genomic_DNA"/>
</dbReference>